<evidence type="ECO:0000256" key="1">
    <source>
        <dbReference type="SAM" id="MobiDB-lite"/>
    </source>
</evidence>
<protein>
    <submittedName>
        <fullName evidence="3">ANGE2-like protein</fullName>
    </submittedName>
</protein>
<sequence>MMVPRSVQRSKKPVPLSTKYSEKDGCEKREVSSDIKVTEPESCHKETVSNLCSISGTCKLNVTPVAESSGEKIDISLENNESDASRSDAVINNDYGETIQSSGNAGTNNVTQIENQLNLYKAIQSQSNVPFVNVGPLSHSNHVPVYQRSPSRPQKMASSKPTPETVYSGLSWQPNGSKRKRNNSAPYDDYHGRRWEYTEIGHYYLQRPAHQRGFEFTIMSYNVLAQNLLQDNRRMYNYCRQQFLEWEFRRERLLEELRFLLPDVICLQEVHGDHYVNFFTPELHKLGYQGQYIKRTGDKQEGCATFYRTQKFTLLEVVHLPYQRTRQEVLNRENVALIVKLKPLGNCVPQDRTLVVANTHLLFNPKRGDIKLAQLILLLAEVDKCAHFVNSKGKNDYQALVVCGDFNSTPHSEIYKFLQMGFLEYQNLRIKDMSGQEEGMMKPGNQRLASDFFPREMGISDNCQYCDVVQRRNANTQNVETLQSTPVQSSGFLQHGLRLHSAYDHWTKRWGYFYPEITTHHGNAVCTVDYIFYGIQSALVRFARGEVQTSSVKESHLFLLAKYGLLTERELNNMGSLPNRNFGSDHLALMSEFLLT</sequence>
<gene>
    <name evidence="3" type="ORF">MAR_001354</name>
</gene>
<evidence type="ECO:0000313" key="4">
    <source>
        <dbReference type="Proteomes" id="UP001164746"/>
    </source>
</evidence>
<proteinExistence type="predicted"/>
<dbReference type="InterPro" id="IPR036691">
    <property type="entry name" value="Endo/exonu/phosph_ase_sf"/>
</dbReference>
<feature type="compositionally biased region" description="Basic and acidic residues" evidence="1">
    <location>
        <begin position="20"/>
        <end position="35"/>
    </location>
</feature>
<dbReference type="InterPro" id="IPR050410">
    <property type="entry name" value="CCR4/nocturin_mRNA_transcr"/>
</dbReference>
<dbReference type="InterPro" id="IPR005135">
    <property type="entry name" value="Endo/exonuclease/phosphatase"/>
</dbReference>
<dbReference type="PANTHER" id="PTHR12121:SF34">
    <property type="entry name" value="PROTEIN ANGEL"/>
    <property type="match status" value="1"/>
</dbReference>
<feature type="region of interest" description="Disordered" evidence="1">
    <location>
        <begin position="1"/>
        <end position="35"/>
    </location>
</feature>
<feature type="domain" description="Endonuclease/exonuclease/phosphatase" evidence="2">
    <location>
        <begin position="219"/>
        <end position="586"/>
    </location>
</feature>
<evidence type="ECO:0000313" key="3">
    <source>
        <dbReference type="EMBL" id="WAR19516.1"/>
    </source>
</evidence>
<feature type="compositionally biased region" description="Polar residues" evidence="1">
    <location>
        <begin position="148"/>
        <end position="162"/>
    </location>
</feature>
<keyword evidence="4" id="KW-1185">Reference proteome</keyword>
<reference evidence="3" key="1">
    <citation type="submission" date="2022-11" db="EMBL/GenBank/DDBJ databases">
        <title>Centuries of genome instability and evolution in soft-shell clam transmissible cancer (bioRxiv).</title>
        <authorList>
            <person name="Hart S.F.M."/>
            <person name="Yonemitsu M.A."/>
            <person name="Giersch R.M."/>
            <person name="Beal B.F."/>
            <person name="Arriagada G."/>
            <person name="Davis B.W."/>
            <person name="Ostrander E.A."/>
            <person name="Goff S.P."/>
            <person name="Metzger M.J."/>
        </authorList>
    </citation>
    <scope>NUCLEOTIDE SEQUENCE</scope>
    <source>
        <strain evidence="3">MELC-2E11</strain>
        <tissue evidence="3">Siphon/mantle</tissue>
    </source>
</reference>
<evidence type="ECO:0000259" key="2">
    <source>
        <dbReference type="Pfam" id="PF03372"/>
    </source>
</evidence>
<dbReference type="SUPFAM" id="SSF56219">
    <property type="entry name" value="DNase I-like"/>
    <property type="match status" value="1"/>
</dbReference>
<dbReference type="Pfam" id="PF03372">
    <property type="entry name" value="Exo_endo_phos"/>
    <property type="match status" value="1"/>
</dbReference>
<name>A0ABY7FEY3_MYAAR</name>
<feature type="region of interest" description="Disordered" evidence="1">
    <location>
        <begin position="142"/>
        <end position="188"/>
    </location>
</feature>
<organism evidence="3 4">
    <name type="scientific">Mya arenaria</name>
    <name type="common">Soft-shell clam</name>
    <dbReference type="NCBI Taxonomy" id="6604"/>
    <lineage>
        <taxon>Eukaryota</taxon>
        <taxon>Metazoa</taxon>
        <taxon>Spiralia</taxon>
        <taxon>Lophotrochozoa</taxon>
        <taxon>Mollusca</taxon>
        <taxon>Bivalvia</taxon>
        <taxon>Autobranchia</taxon>
        <taxon>Heteroconchia</taxon>
        <taxon>Euheterodonta</taxon>
        <taxon>Imparidentia</taxon>
        <taxon>Neoheterodontei</taxon>
        <taxon>Myida</taxon>
        <taxon>Myoidea</taxon>
        <taxon>Myidae</taxon>
        <taxon>Mya</taxon>
    </lineage>
</organism>
<dbReference type="EMBL" id="CP111022">
    <property type="protein sequence ID" value="WAR19516.1"/>
    <property type="molecule type" value="Genomic_DNA"/>
</dbReference>
<dbReference type="Proteomes" id="UP001164746">
    <property type="component" value="Chromosome 11"/>
</dbReference>
<dbReference type="Gene3D" id="3.60.10.10">
    <property type="entry name" value="Endonuclease/exonuclease/phosphatase"/>
    <property type="match status" value="1"/>
</dbReference>
<accession>A0ABY7FEY3</accession>
<dbReference type="PANTHER" id="PTHR12121">
    <property type="entry name" value="CARBON CATABOLITE REPRESSOR PROTEIN 4"/>
    <property type="match status" value="1"/>
</dbReference>